<dbReference type="RefSeq" id="XP_036636793.1">
    <property type="nucleotide sequence ID" value="XM_036770948.1"/>
</dbReference>
<dbReference type="EMBL" id="JACETU010000001">
    <property type="protein sequence ID" value="KAF7440949.1"/>
    <property type="molecule type" value="Genomic_DNA"/>
</dbReference>
<name>A0A8H7A539_PLEOS</name>
<organism evidence="1 2">
    <name type="scientific">Pleurotus ostreatus</name>
    <name type="common">Oyster mushroom</name>
    <name type="synonym">White-rot fungus</name>
    <dbReference type="NCBI Taxonomy" id="5322"/>
    <lineage>
        <taxon>Eukaryota</taxon>
        <taxon>Fungi</taxon>
        <taxon>Dikarya</taxon>
        <taxon>Basidiomycota</taxon>
        <taxon>Agaricomycotina</taxon>
        <taxon>Agaricomycetes</taxon>
        <taxon>Agaricomycetidae</taxon>
        <taxon>Agaricales</taxon>
        <taxon>Pleurotineae</taxon>
        <taxon>Pleurotaceae</taxon>
        <taxon>Pleurotus</taxon>
    </lineage>
</organism>
<evidence type="ECO:0000313" key="1">
    <source>
        <dbReference type="EMBL" id="KAF7440949.1"/>
    </source>
</evidence>
<keyword evidence="2" id="KW-1185">Reference proteome</keyword>
<dbReference type="VEuPathDB" id="FungiDB:PC9H_001298"/>
<dbReference type="OrthoDB" id="10568328at2759"/>
<evidence type="ECO:0000313" key="2">
    <source>
        <dbReference type="Proteomes" id="UP000623687"/>
    </source>
</evidence>
<gene>
    <name evidence="1" type="ORF">PC9H_001298</name>
</gene>
<proteinExistence type="predicted"/>
<dbReference type="AlphaFoldDB" id="A0A8H7A539"/>
<dbReference type="Proteomes" id="UP000623687">
    <property type="component" value="Unassembled WGS sequence"/>
</dbReference>
<protein>
    <submittedName>
        <fullName evidence="1">Uncharacterized protein</fullName>
    </submittedName>
</protein>
<dbReference type="GeneID" id="59371139"/>
<sequence length="224" mass="24987">MERDSSRNYSLASKSWRDLCIPVLFRGLKPINVISIAQLQACNSLLTNSPRLRPHVCKVTFICPQFPACELKGGSTLFAAISSVLPQSSITKLHLRQDILDLLSVLKAGPSVLRSLALQELTFDDELTKDGVATKTSRQPVSMTTLEEVVPVEHAIKKFTFSSKIKHIEILLSSSGMLFDGTYKKLNLLEEYVLYLHRSGSLERLTITVEFDVDSLSPEFVSLF</sequence>
<comment type="caution">
    <text evidence="1">The sequence shown here is derived from an EMBL/GenBank/DDBJ whole genome shotgun (WGS) entry which is preliminary data.</text>
</comment>
<reference evidence="1" key="1">
    <citation type="submission" date="2019-07" db="EMBL/GenBank/DDBJ databases">
        <authorList>
            <person name="Palmer J.M."/>
        </authorList>
    </citation>
    <scope>NUCLEOTIDE SEQUENCE</scope>
    <source>
        <strain evidence="1">PC9</strain>
    </source>
</reference>
<accession>A0A8H7A539</accession>